<dbReference type="EMBL" id="WJHE01001580">
    <property type="protein sequence ID" value="MST35281.1"/>
    <property type="molecule type" value="Genomic_DNA"/>
</dbReference>
<comment type="caution">
    <text evidence="16">The sequence shown here is derived from an EMBL/GenBank/DDBJ whole genome shotgun (WGS) entry which is preliminary data.</text>
</comment>
<dbReference type="Gene3D" id="3.60.20.10">
    <property type="entry name" value="Glutamine Phosphoribosylpyrophosphate, subunit 1, domain 1"/>
    <property type="match status" value="1"/>
</dbReference>
<dbReference type="Proteomes" id="UP000437736">
    <property type="component" value="Unassembled WGS sequence"/>
</dbReference>
<evidence type="ECO:0000256" key="7">
    <source>
        <dbReference type="ARBA" id="ARBA00022723"/>
    </source>
</evidence>
<evidence type="ECO:0000256" key="9">
    <source>
        <dbReference type="ARBA" id="ARBA00023002"/>
    </source>
</evidence>
<comment type="pathway">
    <text evidence="14">Amino-acid biosynthesis.</text>
</comment>
<comment type="similarity">
    <text evidence="3">Belongs to the glutamate synthase family.</text>
</comment>
<reference evidence="16 17" key="1">
    <citation type="submission" date="2019-11" db="EMBL/GenBank/DDBJ databases">
        <title>Acidiferrimicrobium australis gen. nov., sp. nov., an acidophilic and obligately heterotrophic, member of the Actinobacteria that catalyses dissimilatory oxido- reduction of iron isolated from metal-rich acidic water in Chile.</title>
        <authorList>
            <person name="Gonzalez D."/>
            <person name="Huber K."/>
            <person name="Hedrich S."/>
            <person name="Rojas-Villalobos C."/>
            <person name="Quatrini R."/>
            <person name="Dinamarca M.A."/>
            <person name="Schwarz A."/>
            <person name="Canales C."/>
            <person name="Nancucheo I."/>
        </authorList>
    </citation>
    <scope>NUCLEOTIDE SEQUENCE [LARGE SCALE GENOMIC DNA]</scope>
    <source>
        <strain evidence="16 17">USS-CCA1</strain>
    </source>
</reference>
<evidence type="ECO:0000256" key="12">
    <source>
        <dbReference type="ARBA" id="ARBA00023164"/>
    </source>
</evidence>
<evidence type="ECO:0000313" key="17">
    <source>
        <dbReference type="Proteomes" id="UP000437736"/>
    </source>
</evidence>
<proteinExistence type="inferred from homology"/>
<feature type="non-terminal residue" evidence="16">
    <location>
        <position position="169"/>
    </location>
</feature>
<comment type="cofactor">
    <cofactor evidence="2">
        <name>[3Fe-4S] cluster</name>
        <dbReference type="ChEBI" id="CHEBI:21137"/>
    </cofactor>
</comment>
<keyword evidence="5" id="KW-0285">Flavoprotein</keyword>
<keyword evidence="9" id="KW-0560">Oxidoreductase</keyword>
<dbReference type="PANTHER" id="PTHR11938">
    <property type="entry name" value="FAD NADPH DEHYDROGENASE/OXIDOREDUCTASE"/>
    <property type="match status" value="1"/>
</dbReference>
<keyword evidence="4" id="KW-0028">Amino-acid biosynthesis</keyword>
<evidence type="ECO:0000256" key="4">
    <source>
        <dbReference type="ARBA" id="ARBA00022605"/>
    </source>
</evidence>
<dbReference type="PANTHER" id="PTHR11938:SF133">
    <property type="entry name" value="GLUTAMATE SYNTHASE (NADH)"/>
    <property type="match status" value="1"/>
</dbReference>
<evidence type="ECO:0000256" key="8">
    <source>
        <dbReference type="ARBA" id="ARBA00022962"/>
    </source>
</evidence>
<evidence type="ECO:0000256" key="1">
    <source>
        <dbReference type="ARBA" id="ARBA00001917"/>
    </source>
</evidence>
<accession>A0ABW9R053</accession>
<organism evidence="16 17">
    <name type="scientific">Acidiferrimicrobium australe</name>
    <dbReference type="NCBI Taxonomy" id="2664430"/>
    <lineage>
        <taxon>Bacteria</taxon>
        <taxon>Bacillati</taxon>
        <taxon>Actinomycetota</taxon>
        <taxon>Acidimicrobiia</taxon>
        <taxon>Acidimicrobiales</taxon>
        <taxon>Acidimicrobiaceae</taxon>
        <taxon>Acidiferrimicrobium</taxon>
    </lineage>
</organism>
<keyword evidence="11" id="KW-0411">Iron-sulfur</keyword>
<evidence type="ECO:0000259" key="15">
    <source>
        <dbReference type="PROSITE" id="PS51278"/>
    </source>
</evidence>
<keyword evidence="13" id="KW-0003">3Fe-4S</keyword>
<evidence type="ECO:0000256" key="3">
    <source>
        <dbReference type="ARBA" id="ARBA00009716"/>
    </source>
</evidence>
<evidence type="ECO:0000256" key="14">
    <source>
        <dbReference type="ARBA" id="ARBA00029440"/>
    </source>
</evidence>
<evidence type="ECO:0000256" key="5">
    <source>
        <dbReference type="ARBA" id="ARBA00022630"/>
    </source>
</evidence>
<evidence type="ECO:0000256" key="10">
    <source>
        <dbReference type="ARBA" id="ARBA00023004"/>
    </source>
</evidence>
<dbReference type="InterPro" id="IPR029055">
    <property type="entry name" value="Ntn_hydrolases_N"/>
</dbReference>
<protein>
    <submittedName>
        <fullName evidence="16">Glutamate synthase subunit alpha</fullName>
    </submittedName>
</protein>
<sequence>MALTPPRSGLYEPTFEHDACGVAFVVDVHGRRSHRLIQLGLRALCNLEHRGASGAEADTGDGAGILLQVPDALYREVAGVALPPPGAYGTGIGFLPTGDAARREATAGFERIAAGEGLQVLAWREVPVLAATLGPTARRTMPALRQPFVAAADGAAGLALERRLWFLRK</sequence>
<keyword evidence="7" id="KW-0479">Metal-binding</keyword>
<evidence type="ECO:0000313" key="16">
    <source>
        <dbReference type="EMBL" id="MST35281.1"/>
    </source>
</evidence>
<keyword evidence="12" id="KW-0314">Glutamate biosynthesis</keyword>
<evidence type="ECO:0000256" key="6">
    <source>
        <dbReference type="ARBA" id="ARBA00022643"/>
    </source>
</evidence>
<evidence type="ECO:0000256" key="2">
    <source>
        <dbReference type="ARBA" id="ARBA00001927"/>
    </source>
</evidence>
<dbReference type="Pfam" id="PF00310">
    <property type="entry name" value="GATase_2"/>
    <property type="match status" value="1"/>
</dbReference>
<keyword evidence="17" id="KW-1185">Reference proteome</keyword>
<name>A0ABW9R053_9ACTN</name>
<comment type="cofactor">
    <cofactor evidence="1">
        <name>FMN</name>
        <dbReference type="ChEBI" id="CHEBI:58210"/>
    </cofactor>
</comment>
<dbReference type="InterPro" id="IPR050711">
    <property type="entry name" value="ET-N_metabolism_enzyme"/>
</dbReference>
<dbReference type="SUPFAM" id="SSF56235">
    <property type="entry name" value="N-terminal nucleophile aminohydrolases (Ntn hydrolases)"/>
    <property type="match status" value="1"/>
</dbReference>
<evidence type="ECO:0000256" key="13">
    <source>
        <dbReference type="ARBA" id="ARBA00023291"/>
    </source>
</evidence>
<keyword evidence="6" id="KW-0288">FMN</keyword>
<feature type="domain" description="Glutamine amidotransferase type-2" evidence="15">
    <location>
        <begin position="20"/>
        <end position="169"/>
    </location>
</feature>
<dbReference type="InterPro" id="IPR017932">
    <property type="entry name" value="GATase_2_dom"/>
</dbReference>
<gene>
    <name evidence="16" type="ORF">GHK86_21435</name>
</gene>
<evidence type="ECO:0000256" key="11">
    <source>
        <dbReference type="ARBA" id="ARBA00023014"/>
    </source>
</evidence>
<keyword evidence="10" id="KW-0408">Iron</keyword>
<dbReference type="PROSITE" id="PS51278">
    <property type="entry name" value="GATASE_TYPE_2"/>
    <property type="match status" value="1"/>
</dbReference>
<keyword evidence="8" id="KW-0315">Glutamine amidotransferase</keyword>